<feature type="domain" description="Ribosome-associated protein quality control protein P2 RNA-binding" evidence="2">
    <location>
        <begin position="86"/>
        <end position="164"/>
    </location>
</feature>
<dbReference type="Pfam" id="PF17774">
    <property type="entry name" value="YlmH_RBD"/>
    <property type="match status" value="1"/>
</dbReference>
<dbReference type="EMBL" id="CP046522">
    <property type="protein sequence ID" value="QGU95124.1"/>
    <property type="molecule type" value="Genomic_DNA"/>
</dbReference>
<dbReference type="Proteomes" id="UP000422764">
    <property type="component" value="Chromosome"/>
</dbReference>
<accession>A0A6I6F1H8</accession>
<evidence type="ECO:0000313" key="4">
    <source>
        <dbReference type="Proteomes" id="UP000422764"/>
    </source>
</evidence>
<keyword evidence="4" id="KW-1185">Reference proteome</keyword>
<name>A0A6I6F1H8_9CLOT</name>
<dbReference type="AlphaFoldDB" id="A0A6I6F1H8"/>
<evidence type="ECO:0000259" key="2">
    <source>
        <dbReference type="Pfam" id="PF17774"/>
    </source>
</evidence>
<dbReference type="InterPro" id="IPR040591">
    <property type="entry name" value="RqcP2_RBD"/>
</dbReference>
<keyword evidence="1" id="KW-0694">RNA-binding</keyword>
<evidence type="ECO:0000256" key="1">
    <source>
        <dbReference type="PROSITE-ProRule" id="PRU00182"/>
    </source>
</evidence>
<organism evidence="3 4">
    <name type="scientific">Clostridium bovifaecis</name>
    <dbReference type="NCBI Taxonomy" id="2184719"/>
    <lineage>
        <taxon>Bacteria</taxon>
        <taxon>Bacillati</taxon>
        <taxon>Bacillota</taxon>
        <taxon>Clostridia</taxon>
        <taxon>Eubacteriales</taxon>
        <taxon>Clostridiaceae</taxon>
        <taxon>Clostridium</taxon>
    </lineage>
</organism>
<dbReference type="InterPro" id="IPR012677">
    <property type="entry name" value="Nucleotide-bd_a/b_plait_sf"/>
</dbReference>
<sequence length="260" mass="30055">MNKKEFLNRIKYEDKVILSNIYDKILLREKTGKAVYVCEFYPPIVWKSLVNISEGLNCKIHTYGVFEESDRRLISILSKDETDNINDYPVDLIKIKNKSNFVDLKHADFLGALMNQGIKREKFGDLILEDQNCYVPVCKDISEFVKENLVRIGKNPCEIVSIDTKNTKVPTYKFEKRNIVVTSMRLDSVVASICGISRNTSAEMIKKGLILLDYEKALQKDTYVDVESIITARGYGKFKIHEHIGKTQKDREKIIIKKYI</sequence>
<evidence type="ECO:0000313" key="3">
    <source>
        <dbReference type="EMBL" id="QGU95124.1"/>
    </source>
</evidence>
<dbReference type="Gene3D" id="3.30.70.330">
    <property type="match status" value="1"/>
</dbReference>
<dbReference type="GO" id="GO:0003723">
    <property type="term" value="F:RNA binding"/>
    <property type="evidence" value="ECO:0007669"/>
    <property type="project" value="UniProtKB-KW"/>
</dbReference>
<gene>
    <name evidence="3" type="ORF">GOM49_08490</name>
</gene>
<dbReference type="SUPFAM" id="SSF55174">
    <property type="entry name" value="Alpha-L RNA-binding motif"/>
    <property type="match status" value="1"/>
</dbReference>
<dbReference type="PROSITE" id="PS50889">
    <property type="entry name" value="S4"/>
    <property type="match status" value="1"/>
</dbReference>
<protein>
    <recommendedName>
        <fullName evidence="2">Ribosome-associated protein quality control protein P2 RNA-binding domain-containing protein</fullName>
    </recommendedName>
</protein>
<reference evidence="3 4" key="1">
    <citation type="submission" date="2019-12" db="EMBL/GenBank/DDBJ databases">
        <title>Genome sequenceing of Clostridium bovifaecis.</title>
        <authorList>
            <person name="Yao Y."/>
        </authorList>
    </citation>
    <scope>NUCLEOTIDE SEQUENCE [LARGE SCALE GENOMIC DNA]</scope>
    <source>
        <strain evidence="3 4">BXX</strain>
    </source>
</reference>
<proteinExistence type="predicted"/>